<dbReference type="Gene3D" id="2.60.40.10">
    <property type="entry name" value="Immunoglobulins"/>
    <property type="match status" value="1"/>
</dbReference>
<dbReference type="Gene3D" id="2.60.40.4070">
    <property type="match status" value="1"/>
</dbReference>
<reference evidence="4" key="1">
    <citation type="journal article" date="2020" name="mSystems">
        <title>Genome- and Community-Level Interaction Insights into Carbon Utilization and Element Cycling Functions of Hydrothermarchaeota in Hydrothermal Sediment.</title>
        <authorList>
            <person name="Zhou Z."/>
            <person name="Liu Y."/>
            <person name="Xu W."/>
            <person name="Pan J."/>
            <person name="Luo Z.H."/>
            <person name="Li M."/>
        </authorList>
    </citation>
    <scope>NUCLEOTIDE SEQUENCE [LARGE SCALE GENOMIC DNA]</scope>
    <source>
        <strain evidence="4">HyVt-76</strain>
    </source>
</reference>
<dbReference type="InterPro" id="IPR011635">
    <property type="entry name" value="CARDB"/>
</dbReference>
<evidence type="ECO:0000256" key="1">
    <source>
        <dbReference type="SAM" id="SignalP"/>
    </source>
</evidence>
<dbReference type="InterPro" id="IPR026444">
    <property type="entry name" value="Secre_tail"/>
</dbReference>
<organism evidence="4">
    <name type="scientific">Caldithrix abyssi</name>
    <dbReference type="NCBI Taxonomy" id="187145"/>
    <lineage>
        <taxon>Bacteria</taxon>
        <taxon>Pseudomonadati</taxon>
        <taxon>Calditrichota</taxon>
        <taxon>Calditrichia</taxon>
        <taxon>Calditrichales</taxon>
        <taxon>Calditrichaceae</taxon>
        <taxon>Caldithrix</taxon>
    </lineage>
</organism>
<keyword evidence="1" id="KW-0732">Signal</keyword>
<name>A0A7V5LIG7_CALAY</name>
<dbReference type="EMBL" id="DRTD01000344">
    <property type="protein sequence ID" value="HHE55043.1"/>
    <property type="molecule type" value="Genomic_DNA"/>
</dbReference>
<proteinExistence type="predicted"/>
<feature type="domain" description="Secretion system C-terminal sorting" evidence="3">
    <location>
        <begin position="666"/>
        <end position="736"/>
    </location>
</feature>
<dbReference type="NCBIfam" id="TIGR04183">
    <property type="entry name" value="Por_Secre_tail"/>
    <property type="match status" value="1"/>
</dbReference>
<protein>
    <submittedName>
        <fullName evidence="4">T9SS type A sorting domain-containing protein</fullName>
    </submittedName>
</protein>
<evidence type="ECO:0000313" key="4">
    <source>
        <dbReference type="EMBL" id="HHE55043.1"/>
    </source>
</evidence>
<dbReference type="Proteomes" id="UP000886111">
    <property type="component" value="Unassembled WGS sequence"/>
</dbReference>
<dbReference type="AlphaFoldDB" id="A0A7V5LIG7"/>
<dbReference type="InterPro" id="IPR013783">
    <property type="entry name" value="Ig-like_fold"/>
</dbReference>
<comment type="caution">
    <text evidence="4">The sequence shown here is derived from an EMBL/GenBank/DDBJ whole genome shotgun (WGS) entry which is preliminary data.</text>
</comment>
<accession>A0A7V5LIG7</accession>
<feature type="signal peptide" evidence="1">
    <location>
        <begin position="1"/>
        <end position="16"/>
    </location>
</feature>
<feature type="chain" id="PRO_5031243411" evidence="1">
    <location>
        <begin position="17"/>
        <end position="745"/>
    </location>
</feature>
<sequence length="745" mass="81830">MRSLILFLVLSSFLFAQQMVGGYGKKGDSPIQIVHHAVKITGLAVSQQDFQYTLAGYSFGDVVVFSYFDNSKFVAYDNAGTAVDSVVLNRDEFYTFSLTPGAFHIDCNNSFTALTGDPITRSVMGYFAVDESGSPLSTHMNTFMPKYEWGGERFVVFAYEDGTEVQVKNLTDTTTAAATLLNRGEHLELTNVTNTFLGVRASKPISALSYADQGYYIPSDNGTFAGTTFFGFSGYIGSWANGVIVTAYHDETIFIIYNSQTGDTLLTDTLNYGETGSISVSEDLYWEVQSNKKVTVCNTPYASWSGSYYYMTRQMDYDGKGIGTHFLAPCIPGDFVVNSYENNNQIQIVNLSNLDTVNVTLQKGENYSFYSYKAVYQVISTENISIFTSYGGSFGADFAPLNYSLLLPDLAISSIDIDFDPDTISNVVGTPFTINAKVHNYGYVTAYDVQVQFFDGSPTANNAISPVFVIDSIPSGQTKMVSTNWETPTYAAYHSVFVVVDQQNLIVESSESNNSASKNLIPNEDLLPPLATVVNAPRSVTYNGDSLSFEDFVIEVEVYNSGDVDATNVTATLHLPTELSIAVGADSLHAFGNVPANTTVKHFWNVHINAFPDSSEDAYFYSITVDADNAEGKEVKRALLFEDSTTVSIEEAKKLAPKGFLLSQNYPNPFNPTTQINYELPKAGQVEIAVFDLNGRLIQSLTNQFTNSGRHKVEFNGSNLSSGLYFVRLKFNGQDISSIKMTLIK</sequence>
<gene>
    <name evidence="4" type="ORF">ENL21_04625</name>
</gene>
<evidence type="ECO:0000259" key="2">
    <source>
        <dbReference type="Pfam" id="PF07705"/>
    </source>
</evidence>
<dbReference type="Pfam" id="PF07705">
    <property type="entry name" value="CARDB"/>
    <property type="match status" value="1"/>
</dbReference>
<evidence type="ECO:0000259" key="3">
    <source>
        <dbReference type="Pfam" id="PF18962"/>
    </source>
</evidence>
<dbReference type="Pfam" id="PF18962">
    <property type="entry name" value="Por_Secre_tail"/>
    <property type="match status" value="1"/>
</dbReference>
<feature type="domain" description="CARDB" evidence="2">
    <location>
        <begin position="408"/>
        <end position="517"/>
    </location>
</feature>